<gene>
    <name evidence="1" type="ORF">G2W53_014623</name>
</gene>
<protein>
    <submittedName>
        <fullName evidence="1">Uncharacterized protein</fullName>
    </submittedName>
</protein>
<accession>A0A835C615</accession>
<proteinExistence type="predicted"/>
<dbReference type="AlphaFoldDB" id="A0A835C615"/>
<evidence type="ECO:0000313" key="2">
    <source>
        <dbReference type="Proteomes" id="UP000634136"/>
    </source>
</evidence>
<dbReference type="EMBL" id="JAAIUW010000005">
    <property type="protein sequence ID" value="KAF7832290.1"/>
    <property type="molecule type" value="Genomic_DNA"/>
</dbReference>
<dbReference type="Proteomes" id="UP000634136">
    <property type="component" value="Unassembled WGS sequence"/>
</dbReference>
<evidence type="ECO:0000313" key="1">
    <source>
        <dbReference type="EMBL" id="KAF7832290.1"/>
    </source>
</evidence>
<sequence length="19" mass="2109">METGLKTYVIGHFGDDVIN</sequence>
<organism evidence="1 2">
    <name type="scientific">Senna tora</name>
    <dbReference type="NCBI Taxonomy" id="362788"/>
    <lineage>
        <taxon>Eukaryota</taxon>
        <taxon>Viridiplantae</taxon>
        <taxon>Streptophyta</taxon>
        <taxon>Embryophyta</taxon>
        <taxon>Tracheophyta</taxon>
        <taxon>Spermatophyta</taxon>
        <taxon>Magnoliopsida</taxon>
        <taxon>eudicotyledons</taxon>
        <taxon>Gunneridae</taxon>
        <taxon>Pentapetalae</taxon>
        <taxon>rosids</taxon>
        <taxon>fabids</taxon>
        <taxon>Fabales</taxon>
        <taxon>Fabaceae</taxon>
        <taxon>Caesalpinioideae</taxon>
        <taxon>Cassia clade</taxon>
        <taxon>Senna</taxon>
    </lineage>
</organism>
<keyword evidence="2" id="KW-1185">Reference proteome</keyword>
<comment type="caution">
    <text evidence="1">The sequence shown here is derived from an EMBL/GenBank/DDBJ whole genome shotgun (WGS) entry which is preliminary data.</text>
</comment>
<reference evidence="1" key="1">
    <citation type="submission" date="2020-09" db="EMBL/GenBank/DDBJ databases">
        <title>Genome-Enabled Discovery of Anthraquinone Biosynthesis in Senna tora.</title>
        <authorList>
            <person name="Kang S.-H."/>
            <person name="Pandey R.P."/>
            <person name="Lee C.-M."/>
            <person name="Sim J.-S."/>
            <person name="Jeong J.-T."/>
            <person name="Choi B.-S."/>
            <person name="Jung M."/>
            <person name="Ginzburg D."/>
            <person name="Zhao K."/>
            <person name="Won S.Y."/>
            <person name="Oh T.-J."/>
            <person name="Yu Y."/>
            <person name="Kim N.-H."/>
            <person name="Lee O.R."/>
            <person name="Lee T.-H."/>
            <person name="Bashyal P."/>
            <person name="Kim T.-S."/>
            <person name="Lee W.-H."/>
            <person name="Kawkins C."/>
            <person name="Kim C.-K."/>
            <person name="Kim J.S."/>
            <person name="Ahn B.O."/>
            <person name="Rhee S.Y."/>
            <person name="Sohng J.K."/>
        </authorList>
    </citation>
    <scope>NUCLEOTIDE SEQUENCE</scope>
    <source>
        <tissue evidence="1">Leaf</tissue>
    </source>
</reference>
<name>A0A835C615_9FABA</name>